<name>A0ABP5GRE7_9ACTN</name>
<dbReference type="GO" id="GO:0008168">
    <property type="term" value="F:methyltransferase activity"/>
    <property type="evidence" value="ECO:0007669"/>
    <property type="project" value="UniProtKB-KW"/>
</dbReference>
<dbReference type="PROSITE" id="PS01184">
    <property type="entry name" value="UBIE_2"/>
    <property type="match status" value="1"/>
</dbReference>
<evidence type="ECO:0000313" key="5">
    <source>
        <dbReference type="EMBL" id="GAA2053428.1"/>
    </source>
</evidence>
<keyword evidence="6" id="KW-1185">Reference proteome</keyword>
<dbReference type="SUPFAM" id="SSF53335">
    <property type="entry name" value="S-adenosyl-L-methionine-dependent methyltransferases"/>
    <property type="match status" value="1"/>
</dbReference>
<keyword evidence="3" id="KW-0949">S-adenosyl-L-methionine</keyword>
<accession>A0ABP5GRE7</accession>
<dbReference type="EMBL" id="BAAAQN010000056">
    <property type="protein sequence ID" value="GAA2053428.1"/>
    <property type="molecule type" value="Genomic_DNA"/>
</dbReference>
<dbReference type="PANTHER" id="PTHR44068">
    <property type="entry name" value="ZGC:194242"/>
    <property type="match status" value="1"/>
</dbReference>
<dbReference type="RefSeq" id="WP_344670141.1">
    <property type="nucleotide sequence ID" value="NZ_BAAAQN010000056.1"/>
</dbReference>
<dbReference type="InterPro" id="IPR013216">
    <property type="entry name" value="Methyltransf_11"/>
</dbReference>
<dbReference type="Pfam" id="PF08241">
    <property type="entry name" value="Methyltransf_11"/>
    <property type="match status" value="1"/>
</dbReference>
<feature type="domain" description="Methyltransferase type 11" evidence="4">
    <location>
        <begin position="68"/>
        <end position="164"/>
    </location>
</feature>
<keyword evidence="1 5" id="KW-0489">Methyltransferase</keyword>
<keyword evidence="2" id="KW-0808">Transferase</keyword>
<organism evidence="5 6">
    <name type="scientific">Catenulispora yoronensis</name>
    <dbReference type="NCBI Taxonomy" id="450799"/>
    <lineage>
        <taxon>Bacteria</taxon>
        <taxon>Bacillati</taxon>
        <taxon>Actinomycetota</taxon>
        <taxon>Actinomycetes</taxon>
        <taxon>Catenulisporales</taxon>
        <taxon>Catenulisporaceae</taxon>
        <taxon>Catenulispora</taxon>
    </lineage>
</organism>
<dbReference type="CDD" id="cd02440">
    <property type="entry name" value="AdoMet_MTases"/>
    <property type="match status" value="1"/>
</dbReference>
<dbReference type="PANTHER" id="PTHR44068:SF11">
    <property type="entry name" value="GERANYL DIPHOSPHATE 2-C-METHYLTRANSFERASE"/>
    <property type="match status" value="1"/>
</dbReference>
<dbReference type="Gene3D" id="3.40.50.150">
    <property type="entry name" value="Vaccinia Virus protein VP39"/>
    <property type="match status" value="1"/>
</dbReference>
<dbReference type="Proteomes" id="UP001500751">
    <property type="component" value="Unassembled WGS sequence"/>
</dbReference>
<dbReference type="InterPro" id="IPR029063">
    <property type="entry name" value="SAM-dependent_MTases_sf"/>
</dbReference>
<comment type="caution">
    <text evidence="5">The sequence shown here is derived from an EMBL/GenBank/DDBJ whole genome shotgun (WGS) entry which is preliminary data.</text>
</comment>
<evidence type="ECO:0000256" key="3">
    <source>
        <dbReference type="ARBA" id="ARBA00022691"/>
    </source>
</evidence>
<dbReference type="InterPro" id="IPR023576">
    <property type="entry name" value="UbiE/COQ5_MeTrFase_CS"/>
</dbReference>
<protein>
    <submittedName>
        <fullName evidence="5">27-O-demethylrifamycin SV methyltransferase</fullName>
    </submittedName>
</protein>
<evidence type="ECO:0000256" key="1">
    <source>
        <dbReference type="ARBA" id="ARBA00022603"/>
    </source>
</evidence>
<evidence type="ECO:0000313" key="6">
    <source>
        <dbReference type="Proteomes" id="UP001500751"/>
    </source>
</evidence>
<evidence type="ECO:0000259" key="4">
    <source>
        <dbReference type="Pfam" id="PF08241"/>
    </source>
</evidence>
<sequence length="277" mass="29928">MAKEAAGPDEIGRRYDESAPLTNVMNEGQVHLSYWYGEEDTTPLREASRRITRKVADALNLAVGDRVLDAGCGLGLPALDVAENTGASVVGITVSQTEVDAATARAEAARMQERVRFQRADYMALPFPDDSFDAVLAMESLVHAPDLGRALREFHRVLRPGGRVGLVEYTLESEESEARAVEEFFTSMGMANLLTLAGWIEAFAMAGFVVEEYTQCGPRVFGMGAKYVEAARGVRERVVTQFGDEAYAGLEGGLAGFFEVGADRVGYAIAAFGKPRG</sequence>
<proteinExistence type="predicted"/>
<dbReference type="GO" id="GO:0032259">
    <property type="term" value="P:methylation"/>
    <property type="evidence" value="ECO:0007669"/>
    <property type="project" value="UniProtKB-KW"/>
</dbReference>
<gene>
    <name evidence="5" type="ORF">GCM10009839_71570</name>
</gene>
<dbReference type="InterPro" id="IPR050447">
    <property type="entry name" value="Erg6_SMT_methyltransf"/>
</dbReference>
<evidence type="ECO:0000256" key="2">
    <source>
        <dbReference type="ARBA" id="ARBA00022679"/>
    </source>
</evidence>
<reference evidence="6" key="1">
    <citation type="journal article" date="2019" name="Int. J. Syst. Evol. Microbiol.">
        <title>The Global Catalogue of Microorganisms (GCM) 10K type strain sequencing project: providing services to taxonomists for standard genome sequencing and annotation.</title>
        <authorList>
            <consortium name="The Broad Institute Genomics Platform"/>
            <consortium name="The Broad Institute Genome Sequencing Center for Infectious Disease"/>
            <person name="Wu L."/>
            <person name="Ma J."/>
        </authorList>
    </citation>
    <scope>NUCLEOTIDE SEQUENCE [LARGE SCALE GENOMIC DNA]</scope>
    <source>
        <strain evidence="6">JCM 16014</strain>
    </source>
</reference>